<evidence type="ECO:0000313" key="5">
    <source>
        <dbReference type="Proteomes" id="UP000469558"/>
    </source>
</evidence>
<dbReference type="AlphaFoldDB" id="A0A8T9CLJ6"/>
<dbReference type="InterPro" id="IPR016024">
    <property type="entry name" value="ARM-type_fold"/>
</dbReference>
<name>A0A8T9CLJ6_9HELO</name>
<evidence type="ECO:0000256" key="3">
    <source>
        <dbReference type="SAM" id="SignalP"/>
    </source>
</evidence>
<feature type="region of interest" description="Disordered" evidence="2">
    <location>
        <begin position="325"/>
        <end position="349"/>
    </location>
</feature>
<evidence type="ECO:0000256" key="2">
    <source>
        <dbReference type="SAM" id="MobiDB-lite"/>
    </source>
</evidence>
<feature type="chain" id="PRO_5035760202" evidence="3">
    <location>
        <begin position="35"/>
        <end position="1088"/>
    </location>
</feature>
<feature type="compositionally biased region" description="Basic and acidic residues" evidence="2">
    <location>
        <begin position="1066"/>
        <end position="1088"/>
    </location>
</feature>
<feature type="signal peptide" evidence="3">
    <location>
        <begin position="1"/>
        <end position="34"/>
    </location>
</feature>
<dbReference type="Pfam" id="PF04388">
    <property type="entry name" value="Hamartin"/>
    <property type="match status" value="1"/>
</dbReference>
<dbReference type="EMBL" id="QGMK01000063">
    <property type="protein sequence ID" value="TVY84684.1"/>
    <property type="molecule type" value="Genomic_DNA"/>
</dbReference>
<feature type="region of interest" description="Disordered" evidence="2">
    <location>
        <begin position="484"/>
        <end position="572"/>
    </location>
</feature>
<feature type="compositionally biased region" description="Polar residues" evidence="2">
    <location>
        <begin position="949"/>
        <end position="960"/>
    </location>
</feature>
<evidence type="ECO:0000256" key="1">
    <source>
        <dbReference type="SAM" id="Coils"/>
    </source>
</evidence>
<protein>
    <submittedName>
        <fullName evidence="4">Tuberous sclerosis 1 protein-like protein</fullName>
    </submittedName>
</protein>
<comment type="caution">
    <text evidence="4">The sequence shown here is derived from an EMBL/GenBank/DDBJ whole genome shotgun (WGS) entry which is preliminary data.</text>
</comment>
<keyword evidence="5" id="KW-1185">Reference proteome</keyword>
<keyword evidence="3" id="KW-0732">Signal</keyword>
<dbReference type="OrthoDB" id="6022054at2759"/>
<feature type="non-terminal residue" evidence="4">
    <location>
        <position position="1"/>
    </location>
</feature>
<feature type="compositionally biased region" description="Low complexity" evidence="2">
    <location>
        <begin position="558"/>
        <end position="570"/>
    </location>
</feature>
<reference evidence="4 5" key="1">
    <citation type="submission" date="2018-05" db="EMBL/GenBank/DDBJ databases">
        <title>Genome sequencing and assembly of the regulated plant pathogen Lachnellula willkommii and related sister species for the development of diagnostic species identification markers.</title>
        <authorList>
            <person name="Giroux E."/>
            <person name="Bilodeau G."/>
        </authorList>
    </citation>
    <scope>NUCLEOTIDE SEQUENCE [LARGE SCALE GENOMIC DNA]</scope>
    <source>
        <strain evidence="4 5">CBS 268.59</strain>
    </source>
</reference>
<feature type="compositionally biased region" description="Polar residues" evidence="2">
    <location>
        <begin position="928"/>
        <end position="940"/>
    </location>
</feature>
<feature type="coiled-coil region" evidence="1">
    <location>
        <begin position="682"/>
        <end position="769"/>
    </location>
</feature>
<proteinExistence type="predicted"/>
<feature type="compositionally biased region" description="Polar residues" evidence="2">
    <location>
        <begin position="502"/>
        <end position="517"/>
    </location>
</feature>
<evidence type="ECO:0000313" key="4">
    <source>
        <dbReference type="EMBL" id="TVY84684.1"/>
    </source>
</evidence>
<keyword evidence="1" id="KW-0175">Coiled coil</keyword>
<feature type="region of interest" description="Disordered" evidence="2">
    <location>
        <begin position="919"/>
        <end position="1088"/>
    </location>
</feature>
<feature type="compositionally biased region" description="Polar residues" evidence="2">
    <location>
        <begin position="1009"/>
        <end position="1022"/>
    </location>
</feature>
<dbReference type="InterPro" id="IPR007483">
    <property type="entry name" value="Hamartin"/>
</dbReference>
<sequence length="1088" mass="123185">MWIKHFEAQGSPAWHCPCLKLCLLGLSLQPHALTWRKTNSSHRSLKDLTKAINASTSNPSIPLPDDLVAIIHAYLEKRSSHDEADSQRLQEELLSIYQTSILDKHSRLAPFLAILRTLTPAIRGNGRLLQWWELLSTPVLNKLGQEKGLAREARDTLLDALVYDEDETKLEDAEATSKTMAYKLVAAWLVKSKHASEEFDEHAKYVEGQIQMILLAFGKKRPKDFLNTINKYFVQKENRILVLSLLCEFIRHQPPHLHQILQTPLFDNLLQCLQTDTSTRVISLAMTALIMCLPHIPSSASKHLPSLFNIYSRMLFWDRERKSPEPKVHDYYDSDDEKNDSAPEPSGDNSWDKLSYLLESEDETVPELQHYFTFLYGLYPINFMSYIRKPQRYLRHANFYGADDLDIEPTEIRQRSEPFRQVHLLHPNFFTMTIESELTDNNRWMTSEAADVVAECMALYSAPEVHDGHASRARTARKLELDSDVPEDALLGQKDDTPFPSRHNSWRNTQSTAVTSSDDFEAPSLHRKFSQTSHSIPSIADSPSLRPSDRLDSPTLPPSLLTSPSHSQLQDLLNGSRPARTSIYQSLTNESVNSLALSHENHGNSFHVDTFLTSLTRDTIPRSPSLRPANADPSLKVAYLHREIQLLRNDLNFERYLKQQHLSHIGQLRAKQIREARVEAETQNLINSNKILKSKLEEAKRLNMQVKSETERSKAHSRKWESDLIAKLKVLREDQKKWQVERDELKGDLEKAKERTEKLKQLVISSESRELSSRQKVQSVESSLDELERLRDQVGKLTLSLRKFEGGQNEAVRAKEGEEAALRKVELMQMELRARDAAHQKARLAFAEEVERLKPDSDEEKKSKKRQALTQDLLDNALADSRNRFLEIQKAHSHLLKRFTSLQSAYLSLKEAQEYENGDVDEPLLGSGSFQPINPGSLSSKPLPINPGPMSSNPHGSQKASPYGPETDGTFPTLSKVDTSFQSKSSNTRSPILSGNGYHFEPSRPFRPNTGTSDESVDSLGNSKPKIKPQSDVRVYGRGKLSPSPSDPSSDEELNVAAAGGVQNIGKKDKAKDKDGAKETSEGKKDKK</sequence>
<feature type="compositionally biased region" description="Polar residues" evidence="2">
    <location>
        <begin position="970"/>
        <end position="993"/>
    </location>
</feature>
<dbReference type="GO" id="GO:0033596">
    <property type="term" value="C:TSC1-TSC2 complex"/>
    <property type="evidence" value="ECO:0007669"/>
    <property type="project" value="TreeGrafter"/>
</dbReference>
<dbReference type="GO" id="GO:0051726">
    <property type="term" value="P:regulation of cell cycle"/>
    <property type="evidence" value="ECO:0007669"/>
    <property type="project" value="TreeGrafter"/>
</dbReference>
<organism evidence="4 5">
    <name type="scientific">Lachnellula suecica</name>
    <dbReference type="NCBI Taxonomy" id="602035"/>
    <lineage>
        <taxon>Eukaryota</taxon>
        <taxon>Fungi</taxon>
        <taxon>Dikarya</taxon>
        <taxon>Ascomycota</taxon>
        <taxon>Pezizomycotina</taxon>
        <taxon>Leotiomycetes</taxon>
        <taxon>Helotiales</taxon>
        <taxon>Lachnaceae</taxon>
        <taxon>Lachnellula</taxon>
    </lineage>
</organism>
<dbReference type="GO" id="GO:0032007">
    <property type="term" value="P:negative regulation of TOR signaling"/>
    <property type="evidence" value="ECO:0007669"/>
    <property type="project" value="TreeGrafter"/>
</dbReference>
<dbReference type="Proteomes" id="UP000469558">
    <property type="component" value="Unassembled WGS sequence"/>
</dbReference>
<gene>
    <name evidence="4" type="primary">tsc1</name>
    <name evidence="4" type="ORF">LSUE1_G000712</name>
</gene>
<dbReference type="PANTHER" id="PTHR15154">
    <property type="entry name" value="HAMARTIN"/>
    <property type="match status" value="1"/>
</dbReference>
<accession>A0A8T9CLJ6</accession>
<dbReference type="PANTHER" id="PTHR15154:SF2">
    <property type="entry name" value="HAMARTIN"/>
    <property type="match status" value="1"/>
</dbReference>
<dbReference type="SUPFAM" id="SSF48371">
    <property type="entry name" value="ARM repeat"/>
    <property type="match status" value="1"/>
</dbReference>